<evidence type="ECO:0000313" key="2">
    <source>
        <dbReference type="EMBL" id="BBY20341.1"/>
    </source>
</evidence>
<keyword evidence="3" id="KW-1185">Reference proteome</keyword>
<evidence type="ECO:0000313" key="3">
    <source>
        <dbReference type="Proteomes" id="UP000467130"/>
    </source>
</evidence>
<dbReference type="AlphaFoldDB" id="A0A7I7Q2J1"/>
<organism evidence="2 3">
    <name type="scientific">Mycobacterium stomatepiae</name>
    <dbReference type="NCBI Taxonomy" id="470076"/>
    <lineage>
        <taxon>Bacteria</taxon>
        <taxon>Bacillati</taxon>
        <taxon>Actinomycetota</taxon>
        <taxon>Actinomycetes</taxon>
        <taxon>Mycobacteriales</taxon>
        <taxon>Mycobacteriaceae</taxon>
        <taxon>Mycobacterium</taxon>
        <taxon>Mycobacterium simiae complex</taxon>
    </lineage>
</organism>
<gene>
    <name evidence="2" type="ORF">MSTO_05460</name>
</gene>
<reference evidence="2 3" key="1">
    <citation type="journal article" date="2019" name="Emerg. Microbes Infect.">
        <title>Comprehensive subspecies identification of 175 nontuberculous mycobacteria species based on 7547 genomic profiles.</title>
        <authorList>
            <person name="Matsumoto Y."/>
            <person name="Kinjo T."/>
            <person name="Motooka D."/>
            <person name="Nabeya D."/>
            <person name="Jung N."/>
            <person name="Uechi K."/>
            <person name="Horii T."/>
            <person name="Iida T."/>
            <person name="Fujita J."/>
            <person name="Nakamura S."/>
        </authorList>
    </citation>
    <scope>NUCLEOTIDE SEQUENCE [LARGE SCALE GENOMIC DNA]</scope>
    <source>
        <strain evidence="2 3">JCM 17783</strain>
    </source>
</reference>
<dbReference type="PANTHER" id="PTHR43433:SF10">
    <property type="entry name" value="AB HYDROLASE-1 DOMAIN-CONTAINING PROTEIN"/>
    <property type="match status" value="1"/>
</dbReference>
<dbReference type="EMBL" id="AP022587">
    <property type="protein sequence ID" value="BBY20341.1"/>
    <property type="molecule type" value="Genomic_DNA"/>
</dbReference>
<evidence type="ECO:0000259" key="1">
    <source>
        <dbReference type="Pfam" id="PF00561"/>
    </source>
</evidence>
<dbReference type="GO" id="GO:0003824">
    <property type="term" value="F:catalytic activity"/>
    <property type="evidence" value="ECO:0007669"/>
    <property type="project" value="UniProtKB-ARBA"/>
</dbReference>
<dbReference type="PANTHER" id="PTHR43433">
    <property type="entry name" value="HYDROLASE, ALPHA/BETA FOLD FAMILY PROTEIN"/>
    <property type="match status" value="1"/>
</dbReference>
<protein>
    <recommendedName>
        <fullName evidence="1">AB hydrolase-1 domain-containing protein</fullName>
    </recommendedName>
</protein>
<sequence length="284" mass="30252">MRLRDGRELSWAEMGDPAGYPVFAFHGTPGSRRQVLVDPAPALAAGARMIAPDRPGRGASTWQSRRTFAGWARDVAELADHLGIDRFAVLGISGGGPDAAVCARFLPDRVSSAALVSGVGSLAEPGSEAGMMTANRMFARLARDAPAVNAVIFGLIFLVGRRAPERVLPLLANSMPAVDTAVLSRPEVRSSFLSLLSDASPTAGRAAAQDFRLFARDWGFRLEDISVPVQVWQGDVGVNVPVAHAERQAAAIPGAVLHMVPGEGHLMSFDHFEEILRELLASRN</sequence>
<dbReference type="Pfam" id="PF00561">
    <property type="entry name" value="Abhydrolase_1"/>
    <property type="match status" value="1"/>
</dbReference>
<name>A0A7I7Q2J1_9MYCO</name>
<dbReference type="InterPro" id="IPR000073">
    <property type="entry name" value="AB_hydrolase_1"/>
</dbReference>
<proteinExistence type="predicted"/>
<dbReference type="SUPFAM" id="SSF53474">
    <property type="entry name" value="alpha/beta-Hydrolases"/>
    <property type="match status" value="1"/>
</dbReference>
<dbReference type="InterPro" id="IPR029058">
    <property type="entry name" value="AB_hydrolase_fold"/>
</dbReference>
<dbReference type="InterPro" id="IPR050471">
    <property type="entry name" value="AB_hydrolase"/>
</dbReference>
<dbReference type="Gene3D" id="3.40.50.1820">
    <property type="entry name" value="alpha/beta hydrolase"/>
    <property type="match status" value="1"/>
</dbReference>
<dbReference type="Proteomes" id="UP000467130">
    <property type="component" value="Chromosome"/>
</dbReference>
<accession>A0A7I7Q2J1</accession>
<feature type="domain" description="AB hydrolase-1" evidence="1">
    <location>
        <begin position="21"/>
        <end position="271"/>
    </location>
</feature>
<dbReference type="KEGG" id="msto:MSTO_05460"/>